<dbReference type="Gene3D" id="3.30.2310.20">
    <property type="entry name" value="RelE-like"/>
    <property type="match status" value="1"/>
</dbReference>
<dbReference type="AlphaFoldDB" id="A0A553E765"/>
<evidence type="ECO:0000256" key="1">
    <source>
        <dbReference type="ARBA" id="ARBA00022649"/>
    </source>
</evidence>
<proteinExistence type="inferred from homology"/>
<dbReference type="InterPro" id="IPR028344">
    <property type="entry name" value="ParE1/4"/>
</dbReference>
<organism evidence="3 4">
    <name type="scientific">Flavobacterium restrictum</name>
    <dbReference type="NCBI Taxonomy" id="2594428"/>
    <lineage>
        <taxon>Bacteria</taxon>
        <taxon>Pseudomonadati</taxon>
        <taxon>Bacteroidota</taxon>
        <taxon>Flavobacteriia</taxon>
        <taxon>Flavobacteriales</taxon>
        <taxon>Flavobacteriaceae</taxon>
        <taxon>Flavobacterium</taxon>
    </lineage>
</organism>
<gene>
    <name evidence="3" type="ORF">FNW21_05900</name>
</gene>
<evidence type="ECO:0000313" key="3">
    <source>
        <dbReference type="EMBL" id="TRX40832.1"/>
    </source>
</evidence>
<dbReference type="EMBL" id="VJZT01000004">
    <property type="protein sequence ID" value="TRX40832.1"/>
    <property type="molecule type" value="Genomic_DNA"/>
</dbReference>
<name>A0A553E765_9FLAO</name>
<protein>
    <recommendedName>
        <fullName evidence="2">Toxin</fullName>
    </recommendedName>
</protein>
<keyword evidence="4" id="KW-1185">Reference proteome</keyword>
<accession>A0A553E765</accession>
<dbReference type="InterPro" id="IPR035093">
    <property type="entry name" value="RelE/ParE_toxin_dom_sf"/>
</dbReference>
<evidence type="ECO:0000313" key="4">
    <source>
        <dbReference type="Proteomes" id="UP000316371"/>
    </source>
</evidence>
<reference evidence="3 4" key="1">
    <citation type="submission" date="2019-07" db="EMBL/GenBank/DDBJ databases">
        <title>Novel species of Flavobacterium.</title>
        <authorList>
            <person name="Liu Q."/>
            <person name="Xin Y.-H."/>
        </authorList>
    </citation>
    <scope>NUCLEOTIDE SEQUENCE [LARGE SCALE GENOMIC DNA]</scope>
    <source>
        <strain evidence="3 4">LB1R34</strain>
    </source>
</reference>
<dbReference type="Proteomes" id="UP000316371">
    <property type="component" value="Unassembled WGS sequence"/>
</dbReference>
<dbReference type="PIRSF" id="PIRSF029218">
    <property type="entry name" value="ParE"/>
    <property type="match status" value="1"/>
</dbReference>
<dbReference type="InterPro" id="IPR007712">
    <property type="entry name" value="RelE/ParE_toxin"/>
</dbReference>
<dbReference type="OrthoDB" id="7173315at2"/>
<sequence>MPKFHLTNKAVEDLSEIWDYTFEIWSEDQADKYYYELLADCQKLAQNQFFGRSYKEINKEIFGFKSGQHIIFYSNVNEDKIEIIRFLHSKMDLKNKIQE</sequence>
<dbReference type="RefSeq" id="WP_144255815.1">
    <property type="nucleotide sequence ID" value="NZ_VJZT01000004.1"/>
</dbReference>
<keyword evidence="1" id="KW-1277">Toxin-antitoxin system</keyword>
<comment type="similarity">
    <text evidence="2">Belongs to the RelE toxin family.</text>
</comment>
<dbReference type="Pfam" id="PF05016">
    <property type="entry name" value="ParE_toxin"/>
    <property type="match status" value="1"/>
</dbReference>
<evidence type="ECO:0000256" key="2">
    <source>
        <dbReference type="PIRNR" id="PIRNR029218"/>
    </source>
</evidence>
<comment type="caution">
    <text evidence="3">The sequence shown here is derived from an EMBL/GenBank/DDBJ whole genome shotgun (WGS) entry which is preliminary data.</text>
</comment>